<protein>
    <submittedName>
        <fullName evidence="3">DUF4097 family beta strand repeat-containing protein</fullName>
    </submittedName>
</protein>
<evidence type="ECO:0000313" key="4">
    <source>
        <dbReference type="Proteomes" id="UP001499884"/>
    </source>
</evidence>
<dbReference type="Pfam" id="PF13349">
    <property type="entry name" value="DUF4097"/>
    <property type="match status" value="1"/>
</dbReference>
<sequence>MGAPLDTEPSDPGGPITVTTTARPHPGTRARAVLALCGAVAVGATATACGSDVSHAPVREHTFAFSGRKLTVDADDSGVRVVPGDVTGVRVRRQVGGWVFLGSGPDASWRLAGDTLTLRVTCSGLAADCDARHTVTVPRDVAVTVRSGNGAVTASGFRTAVSVRTSNGSAEVRDSSGPVSLSSRNGSVTGTGLTGGKATARSSNGAVSLGFSTVPDDVEAVSHNGRIRISLPKGRTAYAVDAGSGNGRTDVGVPRDDASPHAVKAHAANGGVSVRAAN</sequence>
<accession>A0ABP7EH71</accession>
<proteinExistence type="predicted"/>
<feature type="region of interest" description="Disordered" evidence="1">
    <location>
        <begin position="166"/>
        <end position="199"/>
    </location>
</feature>
<evidence type="ECO:0000256" key="1">
    <source>
        <dbReference type="SAM" id="MobiDB-lite"/>
    </source>
</evidence>
<feature type="region of interest" description="Disordered" evidence="1">
    <location>
        <begin position="1"/>
        <end position="24"/>
    </location>
</feature>
<dbReference type="InterPro" id="IPR025164">
    <property type="entry name" value="Toastrack_DUF4097"/>
</dbReference>
<comment type="caution">
    <text evidence="3">The sequence shown here is derived from an EMBL/GenBank/DDBJ whole genome shotgun (WGS) entry which is preliminary data.</text>
</comment>
<name>A0ABP7EH71_9ACTN</name>
<feature type="domain" description="DUF4097" evidence="2">
    <location>
        <begin position="146"/>
        <end position="274"/>
    </location>
</feature>
<dbReference type="EMBL" id="BAABEP010000006">
    <property type="protein sequence ID" value="GAA3718528.1"/>
    <property type="molecule type" value="Genomic_DNA"/>
</dbReference>
<reference evidence="4" key="1">
    <citation type="journal article" date="2019" name="Int. J. Syst. Evol. Microbiol.">
        <title>The Global Catalogue of Microorganisms (GCM) 10K type strain sequencing project: providing services to taxonomists for standard genome sequencing and annotation.</title>
        <authorList>
            <consortium name="The Broad Institute Genomics Platform"/>
            <consortium name="The Broad Institute Genome Sequencing Center for Infectious Disease"/>
            <person name="Wu L."/>
            <person name="Ma J."/>
        </authorList>
    </citation>
    <scope>NUCLEOTIDE SEQUENCE [LARGE SCALE GENOMIC DNA]</scope>
    <source>
        <strain evidence="4">JCM 30846</strain>
    </source>
</reference>
<dbReference type="Proteomes" id="UP001499884">
    <property type="component" value="Unassembled WGS sequence"/>
</dbReference>
<keyword evidence="4" id="KW-1185">Reference proteome</keyword>
<gene>
    <name evidence="3" type="ORF">GCM10023082_15070</name>
</gene>
<feature type="compositionally biased region" description="Polar residues" evidence="1">
    <location>
        <begin position="177"/>
        <end position="188"/>
    </location>
</feature>
<evidence type="ECO:0000259" key="2">
    <source>
        <dbReference type="Pfam" id="PF13349"/>
    </source>
</evidence>
<organism evidence="3 4">
    <name type="scientific">Streptomyces tremellae</name>
    <dbReference type="NCBI Taxonomy" id="1124239"/>
    <lineage>
        <taxon>Bacteria</taxon>
        <taxon>Bacillati</taxon>
        <taxon>Actinomycetota</taxon>
        <taxon>Actinomycetes</taxon>
        <taxon>Kitasatosporales</taxon>
        <taxon>Streptomycetaceae</taxon>
        <taxon>Streptomyces</taxon>
    </lineage>
</organism>
<evidence type="ECO:0000313" key="3">
    <source>
        <dbReference type="EMBL" id="GAA3718528.1"/>
    </source>
</evidence>